<dbReference type="Proteomes" id="UP000356253">
    <property type="component" value="Unassembled WGS sequence"/>
</dbReference>
<gene>
    <name evidence="1" type="ORF">FVB9532_00550</name>
</gene>
<protein>
    <submittedName>
        <fullName evidence="1">Uncharacterized protein</fullName>
    </submittedName>
</protein>
<accession>A0AC61Y482</accession>
<evidence type="ECO:0000313" key="2">
    <source>
        <dbReference type="Proteomes" id="UP000356253"/>
    </source>
</evidence>
<evidence type="ECO:0000313" key="1">
    <source>
        <dbReference type="EMBL" id="VVU99298.1"/>
    </source>
</evidence>
<organism evidence="1 2">
    <name type="scientific">Mesonia oceanica</name>
    <dbReference type="NCBI Taxonomy" id="2687242"/>
    <lineage>
        <taxon>Bacteria</taxon>
        <taxon>Pseudomonadati</taxon>
        <taxon>Bacteroidota</taxon>
        <taxon>Flavobacteriia</taxon>
        <taxon>Flavobacteriales</taxon>
        <taxon>Flavobacteriaceae</taxon>
        <taxon>Mesonia</taxon>
    </lineage>
</organism>
<sequence>MVKFYLTEFYIFKKIVYLRSISVFNNQLRLVIISFYTLKTDISTTRMLKNKNITLFRQDFLLILIFNLLFCWGWSQNSNSSQDYFNQSQNPSINHFTRTDFNADSQFWSVVEDNDGLMYFGNNDGVLIYDGSHWKHTSLPNSSSVRSLAKDSSGIIYAGGYHELGIVRKDKFGNFKFKSLKEKLQLENVDFENIWQINVIQNKVIFRSFKKLFIVENNSVTQIPSKNTFIESFVVNNRFFVQDADEGIFEVDLQTNQIQKLIDKKSYDNEKIVHITDHFDLISGSGTIYSLQDSSYKIAQQLFMKNNDQVISSIESNEIIYLGTLSSGVVVLKKNKDHYTVHPINNLQGSTVLNLYNTRKNNIWVLLDNGLDKINYSSPRTTIFSRASVYDTFIGDSNLYIATNQGVYFSENASTPNHFNKIESLQGQAWSIAHFNNTLLVSHDKGLFKINEDFTSTRIGNTNGVWKVIPFPNHLHTFLVCTYNGIYILKNENGSWNIQNKVEGFDESARDILKANQENSFWVCHGYKGVYKITISRDLKRTIAIDHYTDKNGLPSPFNVNVFKWNNHTVFTTNNGVYEFNEISKQFSPFEPLNKIVDTSKNTRKIVQDSDRTWVIQDDEAGYFETKSNNPKIVKDIFLQTKGTFNRGMETIVPVNKEKVLIGTHTGLYLYNLNQQNSKEKIQTQFTAISYTIDDERRNLPIQNDSTLELPNNLTSIKFSFAAPKMPNNLSNGFSYKLENADKNWSPWQSLPFKEFNLLRPGSYTFKVKSKNVLGIEAEVARYDFYIQPKWYQTNLAYFSYAIIFFILVFITQKLVRNKIHKENEKTILREQRTNQLLQLEIEQLKLQKDKEKVEKDKEHLEKDIIQKSKELANYTMLLVNKKNFFNALQDDLKELKNIVKNRNSKQKILEIFQKLHQNKIDEEYFKVFDENFEKVHQNFFNNLKENAPTLSKKEIRLSAFIKMGLTNKEIAPLLNISTRGVETARYRLRKKLNLDQDDKLMEFFDSLA</sequence>
<proteinExistence type="predicted"/>
<dbReference type="EMBL" id="CABVMM010000002">
    <property type="protein sequence ID" value="VVU99298.1"/>
    <property type="molecule type" value="Genomic_DNA"/>
</dbReference>
<comment type="caution">
    <text evidence="1">The sequence shown here is derived from an EMBL/GenBank/DDBJ whole genome shotgun (WGS) entry which is preliminary data.</text>
</comment>
<name>A0AC61Y482_9FLAO</name>
<reference evidence="1" key="1">
    <citation type="submission" date="2019-09" db="EMBL/GenBank/DDBJ databases">
        <authorList>
            <person name="Rodrigo-Torres L."/>
            <person name="Arahal R. D."/>
            <person name="Lucena T."/>
        </authorList>
    </citation>
    <scope>NUCLEOTIDE SEQUENCE</scope>
    <source>
        <strain evidence="1">ISS653</strain>
    </source>
</reference>
<keyword evidence="2" id="KW-1185">Reference proteome</keyword>